<sequence length="573" mass="65681">MRYFIRSILFIFLMLMWGCTNLNEQVYSTITGSNFLQTHQNVIQDFIRSFEHCYWSIAGNETYEMEEDCADQLMTPTRGGDWYNGGEFARLHYHTWTANDNFTSDAWNAFYEGICLATNSMQDLQGIRNNTQKLAQVDFTQAQIDEMIAELRVMRAWMYIRALDFYRNIVLVPSVQGVSQGEPQVSPQVAFAYIESELKEAIPNLYTNDQLGDNAIGRWTKGGAAALLVRLYLNSKVWTGVDRFDSCAQVCQDIIDGKYGTYALDSTWYGPFDYTNSTSKEVIFGFPGSYGLSHWQYGSDMYWWMLPYQAPRYFGFTDWGDANPKYSLQPGRDVDSVEYSFALGKPFMKFQKYPDDYRLQLYKNLGGSKRQGMFLYGYLTYTDSNGQLDTIKGDGGPYPLYIRDQSGWFLGAKPGTKIADKESDMLHADDNSGIYPVKYPFYPSSDPNKISSAYAEIRLAEIYYSLAECKYRAGDKAGAAVLLNDVRKRDYPSGSPSLYKPDGSQLTDQEMIDEWGREFLVEGRRRTDLIRWGVFNSGTWWDKQPDPDNHTDIYPIGESVLNASRQLKQNPGY</sequence>
<evidence type="ECO:0000256" key="5">
    <source>
        <dbReference type="ARBA" id="ARBA00023237"/>
    </source>
</evidence>
<keyword evidence="4" id="KW-0472">Membrane</keyword>
<dbReference type="GO" id="GO:0009279">
    <property type="term" value="C:cell outer membrane"/>
    <property type="evidence" value="ECO:0007669"/>
    <property type="project" value="UniProtKB-SubCell"/>
</dbReference>
<evidence type="ECO:0000256" key="1">
    <source>
        <dbReference type="ARBA" id="ARBA00004442"/>
    </source>
</evidence>
<protein>
    <recommendedName>
        <fullName evidence="6">RagB/SusD domain-containing protein</fullName>
    </recommendedName>
</protein>
<dbReference type="SUPFAM" id="SSF48452">
    <property type="entry name" value="TPR-like"/>
    <property type="match status" value="1"/>
</dbReference>
<name>A0A7W5DQQ2_9PORP</name>
<keyword evidence="3" id="KW-0732">Signal</keyword>
<keyword evidence="5" id="KW-0998">Cell outer membrane</keyword>
<comment type="subcellular location">
    <subcellularLocation>
        <location evidence="1">Cell outer membrane</location>
    </subcellularLocation>
</comment>
<dbReference type="Proteomes" id="UP000544222">
    <property type="component" value="Unassembled WGS sequence"/>
</dbReference>
<comment type="caution">
    <text evidence="7">The sequence shown here is derived from an EMBL/GenBank/DDBJ whole genome shotgun (WGS) entry which is preliminary data.</text>
</comment>
<proteinExistence type="inferred from homology"/>
<evidence type="ECO:0000256" key="3">
    <source>
        <dbReference type="ARBA" id="ARBA00022729"/>
    </source>
</evidence>
<dbReference type="InterPro" id="IPR011990">
    <property type="entry name" value="TPR-like_helical_dom_sf"/>
</dbReference>
<dbReference type="EMBL" id="JACHYB010000001">
    <property type="protein sequence ID" value="MBB3186538.1"/>
    <property type="molecule type" value="Genomic_DNA"/>
</dbReference>
<evidence type="ECO:0000313" key="7">
    <source>
        <dbReference type="EMBL" id="MBB3186538.1"/>
    </source>
</evidence>
<dbReference type="Gene3D" id="1.25.40.390">
    <property type="match status" value="1"/>
</dbReference>
<dbReference type="InterPro" id="IPR012944">
    <property type="entry name" value="SusD_RagB_dom"/>
</dbReference>
<organism evidence="7 8">
    <name type="scientific">Microbacter margulisiae</name>
    <dbReference type="NCBI Taxonomy" id="1350067"/>
    <lineage>
        <taxon>Bacteria</taxon>
        <taxon>Pseudomonadati</taxon>
        <taxon>Bacteroidota</taxon>
        <taxon>Bacteroidia</taxon>
        <taxon>Bacteroidales</taxon>
        <taxon>Porphyromonadaceae</taxon>
        <taxon>Microbacter</taxon>
    </lineage>
</organism>
<keyword evidence="8" id="KW-1185">Reference proteome</keyword>
<evidence type="ECO:0000256" key="2">
    <source>
        <dbReference type="ARBA" id="ARBA00006275"/>
    </source>
</evidence>
<comment type="similarity">
    <text evidence="2">Belongs to the SusD family.</text>
</comment>
<evidence type="ECO:0000259" key="6">
    <source>
        <dbReference type="Pfam" id="PF07980"/>
    </source>
</evidence>
<accession>A0A7W5DQQ2</accession>
<reference evidence="7 8" key="1">
    <citation type="submission" date="2020-08" db="EMBL/GenBank/DDBJ databases">
        <title>Genomic Encyclopedia of Type Strains, Phase IV (KMG-IV): sequencing the most valuable type-strain genomes for metagenomic binning, comparative biology and taxonomic classification.</title>
        <authorList>
            <person name="Goeker M."/>
        </authorList>
    </citation>
    <scope>NUCLEOTIDE SEQUENCE [LARGE SCALE GENOMIC DNA]</scope>
    <source>
        <strain evidence="7 8">DSM 27471</strain>
    </source>
</reference>
<evidence type="ECO:0000256" key="4">
    <source>
        <dbReference type="ARBA" id="ARBA00023136"/>
    </source>
</evidence>
<dbReference type="AlphaFoldDB" id="A0A7W5DQQ2"/>
<feature type="domain" description="RagB/SusD" evidence="6">
    <location>
        <begin position="430"/>
        <end position="573"/>
    </location>
</feature>
<dbReference type="Pfam" id="PF07980">
    <property type="entry name" value="SusD_RagB"/>
    <property type="match status" value="1"/>
</dbReference>
<evidence type="ECO:0000313" key="8">
    <source>
        <dbReference type="Proteomes" id="UP000544222"/>
    </source>
</evidence>
<gene>
    <name evidence="7" type="ORF">FHX64_000701</name>
</gene>